<accession>A0ACB8YTP0</accession>
<organism evidence="1 2">
    <name type="scientific">Cichorium intybus</name>
    <name type="common">Chicory</name>
    <dbReference type="NCBI Taxonomy" id="13427"/>
    <lineage>
        <taxon>Eukaryota</taxon>
        <taxon>Viridiplantae</taxon>
        <taxon>Streptophyta</taxon>
        <taxon>Embryophyta</taxon>
        <taxon>Tracheophyta</taxon>
        <taxon>Spermatophyta</taxon>
        <taxon>Magnoliopsida</taxon>
        <taxon>eudicotyledons</taxon>
        <taxon>Gunneridae</taxon>
        <taxon>Pentapetalae</taxon>
        <taxon>asterids</taxon>
        <taxon>campanulids</taxon>
        <taxon>Asterales</taxon>
        <taxon>Asteraceae</taxon>
        <taxon>Cichorioideae</taxon>
        <taxon>Cichorieae</taxon>
        <taxon>Cichoriinae</taxon>
        <taxon>Cichorium</taxon>
    </lineage>
</organism>
<reference evidence="2" key="1">
    <citation type="journal article" date="2022" name="Mol. Ecol. Resour.">
        <title>The genomes of chicory, endive, great burdock and yacon provide insights into Asteraceae palaeo-polyploidization history and plant inulin production.</title>
        <authorList>
            <person name="Fan W."/>
            <person name="Wang S."/>
            <person name="Wang H."/>
            <person name="Wang A."/>
            <person name="Jiang F."/>
            <person name="Liu H."/>
            <person name="Zhao H."/>
            <person name="Xu D."/>
            <person name="Zhang Y."/>
        </authorList>
    </citation>
    <scope>NUCLEOTIDE SEQUENCE [LARGE SCALE GENOMIC DNA]</scope>
    <source>
        <strain evidence="2">cv. Punajuju</strain>
    </source>
</reference>
<name>A0ACB8YTP0_CICIN</name>
<proteinExistence type="predicted"/>
<evidence type="ECO:0000313" key="2">
    <source>
        <dbReference type="Proteomes" id="UP001055811"/>
    </source>
</evidence>
<comment type="caution">
    <text evidence="1">The sequence shown here is derived from an EMBL/GenBank/DDBJ whole genome shotgun (WGS) entry which is preliminary data.</text>
</comment>
<dbReference type="Proteomes" id="UP001055811">
    <property type="component" value="Linkage Group LG09"/>
</dbReference>
<reference evidence="1 2" key="2">
    <citation type="journal article" date="2022" name="Mol. Ecol. Resour.">
        <title>The genomes of chicory, endive, great burdock and yacon provide insights into Asteraceae paleo-polyploidization history and plant inulin production.</title>
        <authorList>
            <person name="Fan W."/>
            <person name="Wang S."/>
            <person name="Wang H."/>
            <person name="Wang A."/>
            <person name="Jiang F."/>
            <person name="Liu H."/>
            <person name="Zhao H."/>
            <person name="Xu D."/>
            <person name="Zhang Y."/>
        </authorList>
    </citation>
    <scope>NUCLEOTIDE SEQUENCE [LARGE SCALE GENOMIC DNA]</scope>
    <source>
        <strain evidence="2">cv. Punajuju</strain>
        <tissue evidence="1">Leaves</tissue>
    </source>
</reference>
<dbReference type="EMBL" id="CM042017">
    <property type="protein sequence ID" value="KAI3688850.1"/>
    <property type="molecule type" value="Genomic_DNA"/>
</dbReference>
<sequence>MGINLKDARVEAENIIGRGSGFVAVEIPFTPRTKRALELSLEVECQLGHKYIGSKHLLLGLLREGEGVAARVLQNLVADLDNICTQAETKLVSAVLSLPVPSKSIYPSRDQLSNTVSQSIQLAHASPDFLQRLVPEHVEK</sequence>
<evidence type="ECO:0000313" key="1">
    <source>
        <dbReference type="EMBL" id="KAI3688850.1"/>
    </source>
</evidence>
<gene>
    <name evidence="1" type="ORF">L2E82_46733</name>
</gene>
<protein>
    <submittedName>
        <fullName evidence="1">Uncharacterized protein</fullName>
    </submittedName>
</protein>
<keyword evidence="2" id="KW-1185">Reference proteome</keyword>